<evidence type="ECO:0000313" key="3">
    <source>
        <dbReference type="Proteomes" id="UP000736328"/>
    </source>
</evidence>
<gene>
    <name evidence="2" type="ORF">HY768_07795</name>
</gene>
<feature type="compositionally biased region" description="Basic and acidic residues" evidence="1">
    <location>
        <begin position="79"/>
        <end position="91"/>
    </location>
</feature>
<accession>A0A933IBB3</accession>
<sequence>MRDNQIIEAMTLLAEKLGLSIKFDEFEGRGGWCKLKGTEKIIINKRLMPKEQIRILAQILVRYPTEEQAMPPKIRQLIDDAKEENLDKEEPQTELEVEEK</sequence>
<name>A0A933IBB3_UNCT6</name>
<feature type="region of interest" description="Disordered" evidence="1">
    <location>
        <begin position="79"/>
        <end position="100"/>
    </location>
</feature>
<protein>
    <submittedName>
        <fullName evidence="2">Uncharacterized protein</fullName>
    </submittedName>
</protein>
<dbReference type="EMBL" id="JACQXR010000101">
    <property type="protein sequence ID" value="MBI4727109.1"/>
    <property type="molecule type" value="Genomic_DNA"/>
</dbReference>
<evidence type="ECO:0000313" key="2">
    <source>
        <dbReference type="EMBL" id="MBI4727109.1"/>
    </source>
</evidence>
<proteinExistence type="predicted"/>
<dbReference type="AlphaFoldDB" id="A0A933IBB3"/>
<evidence type="ECO:0000256" key="1">
    <source>
        <dbReference type="SAM" id="MobiDB-lite"/>
    </source>
</evidence>
<reference evidence="2" key="1">
    <citation type="submission" date="2020-07" db="EMBL/GenBank/DDBJ databases">
        <title>Huge and variable diversity of episymbiotic CPR bacteria and DPANN archaea in groundwater ecosystems.</title>
        <authorList>
            <person name="He C.Y."/>
            <person name="Keren R."/>
            <person name="Whittaker M."/>
            <person name="Farag I.F."/>
            <person name="Doudna J."/>
            <person name="Cate J.H.D."/>
            <person name="Banfield J.F."/>
        </authorList>
    </citation>
    <scope>NUCLEOTIDE SEQUENCE</scope>
    <source>
        <strain evidence="2">NC_groundwater_1520_Pr4_B-0.1um_53_5</strain>
    </source>
</reference>
<comment type="caution">
    <text evidence="2">The sequence shown here is derived from an EMBL/GenBank/DDBJ whole genome shotgun (WGS) entry which is preliminary data.</text>
</comment>
<dbReference type="Proteomes" id="UP000736328">
    <property type="component" value="Unassembled WGS sequence"/>
</dbReference>
<organism evidence="2 3">
    <name type="scientific">candidate division TA06 bacterium</name>
    <dbReference type="NCBI Taxonomy" id="2250710"/>
    <lineage>
        <taxon>Bacteria</taxon>
        <taxon>Bacteria division TA06</taxon>
    </lineage>
</organism>